<dbReference type="RefSeq" id="WP_311411865.1">
    <property type="nucleotide sequence ID" value="NZ_JAVRFL010000012.1"/>
</dbReference>
<comment type="caution">
    <text evidence="5">The sequence shown here is derived from an EMBL/GenBank/DDBJ whole genome shotgun (WGS) entry which is preliminary data.</text>
</comment>
<dbReference type="InterPro" id="IPR018060">
    <property type="entry name" value="HTH_AraC"/>
</dbReference>
<dbReference type="InterPro" id="IPR002818">
    <property type="entry name" value="DJ-1/PfpI"/>
</dbReference>
<keyword evidence="2" id="KW-0804">Transcription</keyword>
<feature type="region of interest" description="Disordered" evidence="3">
    <location>
        <begin position="310"/>
        <end position="329"/>
    </location>
</feature>
<dbReference type="PANTHER" id="PTHR43130">
    <property type="entry name" value="ARAC-FAMILY TRANSCRIPTIONAL REGULATOR"/>
    <property type="match status" value="1"/>
</dbReference>
<name>A0ABU2WV83_9ACTN</name>
<dbReference type="Pfam" id="PF01965">
    <property type="entry name" value="DJ-1_PfpI"/>
    <property type="match status" value="1"/>
</dbReference>
<dbReference type="SUPFAM" id="SSF52317">
    <property type="entry name" value="Class I glutamine amidotransferase-like"/>
    <property type="match status" value="1"/>
</dbReference>
<organism evidence="5 6">
    <name type="scientific">Micromonospora reichwaldensis</name>
    <dbReference type="NCBI Taxonomy" id="3075516"/>
    <lineage>
        <taxon>Bacteria</taxon>
        <taxon>Bacillati</taxon>
        <taxon>Actinomycetota</taxon>
        <taxon>Actinomycetes</taxon>
        <taxon>Micromonosporales</taxon>
        <taxon>Micromonosporaceae</taxon>
        <taxon>Micromonospora</taxon>
    </lineage>
</organism>
<feature type="domain" description="HTH araC/xylS-type" evidence="4">
    <location>
        <begin position="215"/>
        <end position="313"/>
    </location>
</feature>
<evidence type="ECO:0000256" key="2">
    <source>
        <dbReference type="ARBA" id="ARBA00023163"/>
    </source>
</evidence>
<proteinExistence type="predicted"/>
<dbReference type="InterPro" id="IPR052158">
    <property type="entry name" value="INH-QAR"/>
</dbReference>
<dbReference type="PANTHER" id="PTHR43130:SF3">
    <property type="entry name" value="HTH-TYPE TRANSCRIPTIONAL REGULATOR RV1931C"/>
    <property type="match status" value="1"/>
</dbReference>
<dbReference type="InterPro" id="IPR029062">
    <property type="entry name" value="Class_I_gatase-like"/>
</dbReference>
<dbReference type="PROSITE" id="PS01124">
    <property type="entry name" value="HTH_ARAC_FAMILY_2"/>
    <property type="match status" value="1"/>
</dbReference>
<dbReference type="Pfam" id="PF12833">
    <property type="entry name" value="HTH_18"/>
    <property type="match status" value="1"/>
</dbReference>
<evidence type="ECO:0000256" key="1">
    <source>
        <dbReference type="ARBA" id="ARBA00023015"/>
    </source>
</evidence>
<dbReference type="InterPro" id="IPR009057">
    <property type="entry name" value="Homeodomain-like_sf"/>
</dbReference>
<evidence type="ECO:0000259" key="4">
    <source>
        <dbReference type="PROSITE" id="PS01124"/>
    </source>
</evidence>
<evidence type="ECO:0000256" key="3">
    <source>
        <dbReference type="SAM" id="MobiDB-lite"/>
    </source>
</evidence>
<dbReference type="Gene3D" id="3.40.50.880">
    <property type="match status" value="1"/>
</dbReference>
<dbReference type="SMART" id="SM00342">
    <property type="entry name" value="HTH_ARAC"/>
    <property type="match status" value="1"/>
</dbReference>
<keyword evidence="1" id="KW-0805">Transcription regulation</keyword>
<sequence>MTAENGHEIVLAVWDGAVLLDVAGPVQVLSGSGGYRTRLASPDGRPVRTDVGVPLGVDLALPEVRTPVDTLMVAGYGTKAGHRPPVAVVEQVRRIGLAARRVASVCTGALVLAEAGLLEGRRATTHWAACAELAARFPRVVVQPDAICVRDGPVATSAGVTAGIDLALALVAEDLGVDRARTVAKHLVVFLERPGGQAQFDAPGAGPAPREPVLRRVLDAVVAEPSADHSLAAMAARAAVSERHLTRLFRRGIGTTPARYVERMRVHAARALLETGNAGVASVARACGFGSAETMRRAFLRVAGVTPAEHRRRFRGQDKPGAAVRSAPP</sequence>
<dbReference type="EMBL" id="JAVRFL010000012">
    <property type="protein sequence ID" value="MDT0529776.1"/>
    <property type="molecule type" value="Genomic_DNA"/>
</dbReference>
<accession>A0ABU2WV83</accession>
<dbReference type="Proteomes" id="UP001180973">
    <property type="component" value="Unassembled WGS sequence"/>
</dbReference>
<evidence type="ECO:0000313" key="5">
    <source>
        <dbReference type="EMBL" id="MDT0529776.1"/>
    </source>
</evidence>
<reference evidence="5" key="1">
    <citation type="submission" date="2023-09" db="EMBL/GenBank/DDBJ databases">
        <title>30 novel species of actinomycetes from the DSMZ collection.</title>
        <authorList>
            <person name="Nouioui I."/>
        </authorList>
    </citation>
    <scope>NUCLEOTIDE SEQUENCE</scope>
    <source>
        <strain evidence="5">DSM 115977</strain>
    </source>
</reference>
<dbReference type="SUPFAM" id="SSF46689">
    <property type="entry name" value="Homeodomain-like"/>
    <property type="match status" value="2"/>
</dbReference>
<gene>
    <name evidence="5" type="ORF">RM555_12335</name>
</gene>
<protein>
    <submittedName>
        <fullName evidence="5">DJ-1/PfpI family protein</fullName>
    </submittedName>
</protein>
<evidence type="ECO:0000313" key="6">
    <source>
        <dbReference type="Proteomes" id="UP001180973"/>
    </source>
</evidence>
<dbReference type="CDD" id="cd03137">
    <property type="entry name" value="GATase1_AraC_1"/>
    <property type="match status" value="1"/>
</dbReference>
<dbReference type="Gene3D" id="1.10.10.60">
    <property type="entry name" value="Homeodomain-like"/>
    <property type="match status" value="1"/>
</dbReference>
<keyword evidence="6" id="KW-1185">Reference proteome</keyword>